<dbReference type="Proteomes" id="UP000799302">
    <property type="component" value="Unassembled WGS sequence"/>
</dbReference>
<dbReference type="AlphaFoldDB" id="A0A6A6UFQ4"/>
<evidence type="ECO:0000313" key="3">
    <source>
        <dbReference type="Proteomes" id="UP000799302"/>
    </source>
</evidence>
<protein>
    <recommendedName>
        <fullName evidence="4">Cell wall protein</fullName>
    </recommendedName>
</protein>
<dbReference type="GO" id="GO:0005576">
    <property type="term" value="C:extracellular region"/>
    <property type="evidence" value="ECO:0007669"/>
    <property type="project" value="TreeGrafter"/>
</dbReference>
<organism evidence="2 3">
    <name type="scientific">Microthyrium microscopicum</name>
    <dbReference type="NCBI Taxonomy" id="703497"/>
    <lineage>
        <taxon>Eukaryota</taxon>
        <taxon>Fungi</taxon>
        <taxon>Dikarya</taxon>
        <taxon>Ascomycota</taxon>
        <taxon>Pezizomycotina</taxon>
        <taxon>Dothideomycetes</taxon>
        <taxon>Dothideomycetes incertae sedis</taxon>
        <taxon>Microthyriales</taxon>
        <taxon>Microthyriaceae</taxon>
        <taxon>Microthyrium</taxon>
    </lineage>
</organism>
<feature type="chain" id="PRO_5025594683" description="Cell wall protein" evidence="1">
    <location>
        <begin position="18"/>
        <end position="175"/>
    </location>
</feature>
<dbReference type="InterPro" id="IPR021054">
    <property type="entry name" value="Cell_wall_mannoprotein_1"/>
</dbReference>
<accession>A0A6A6UFQ4</accession>
<keyword evidence="3" id="KW-1185">Reference proteome</keyword>
<gene>
    <name evidence="2" type="ORF">BT63DRAFT_439507</name>
</gene>
<sequence length="175" mass="18448">MQLTAILSLALFGTALAGPVRRDLQTINGALGNIQKSVMQLDTDIKTISGQPGDVQKIQTDNMMVQQTLQQSTTMVMATDAISLNDAITLQQTAGGLTTQVMTTVMDLTAKKAQINMIPGAKDMVVQGLMQQKTAANSFAMAVVSKVPALAQNIATQQTGQISAAFDMGIQAFST</sequence>
<dbReference type="Pfam" id="PF12296">
    <property type="entry name" value="HsbA"/>
    <property type="match status" value="1"/>
</dbReference>
<keyword evidence="1" id="KW-0732">Signal</keyword>
<name>A0A6A6UFQ4_9PEZI</name>
<evidence type="ECO:0000313" key="2">
    <source>
        <dbReference type="EMBL" id="KAF2670476.1"/>
    </source>
</evidence>
<dbReference type="Gene3D" id="1.20.1280.140">
    <property type="match status" value="1"/>
</dbReference>
<dbReference type="PANTHER" id="PTHR38123">
    <property type="entry name" value="CELL WALL SERINE-THREONINE-RICH GALACTOMANNOPROTEIN MP1 (AFU_ORTHOLOGUE AFUA_4G03240)"/>
    <property type="match status" value="1"/>
</dbReference>
<dbReference type="EMBL" id="MU004234">
    <property type="protein sequence ID" value="KAF2670476.1"/>
    <property type="molecule type" value="Genomic_DNA"/>
</dbReference>
<evidence type="ECO:0008006" key="4">
    <source>
        <dbReference type="Google" id="ProtNLM"/>
    </source>
</evidence>
<dbReference type="OrthoDB" id="2422134at2759"/>
<feature type="signal peptide" evidence="1">
    <location>
        <begin position="1"/>
        <end position="17"/>
    </location>
</feature>
<proteinExistence type="predicted"/>
<evidence type="ECO:0000256" key="1">
    <source>
        <dbReference type="SAM" id="SignalP"/>
    </source>
</evidence>
<reference evidence="2" key="1">
    <citation type="journal article" date="2020" name="Stud. Mycol.">
        <title>101 Dothideomycetes genomes: a test case for predicting lifestyles and emergence of pathogens.</title>
        <authorList>
            <person name="Haridas S."/>
            <person name="Albert R."/>
            <person name="Binder M."/>
            <person name="Bloem J."/>
            <person name="Labutti K."/>
            <person name="Salamov A."/>
            <person name="Andreopoulos B."/>
            <person name="Baker S."/>
            <person name="Barry K."/>
            <person name="Bills G."/>
            <person name="Bluhm B."/>
            <person name="Cannon C."/>
            <person name="Castanera R."/>
            <person name="Culley D."/>
            <person name="Daum C."/>
            <person name="Ezra D."/>
            <person name="Gonzalez J."/>
            <person name="Henrissat B."/>
            <person name="Kuo A."/>
            <person name="Liang C."/>
            <person name="Lipzen A."/>
            <person name="Lutzoni F."/>
            <person name="Magnuson J."/>
            <person name="Mondo S."/>
            <person name="Nolan M."/>
            <person name="Ohm R."/>
            <person name="Pangilinan J."/>
            <person name="Park H.-J."/>
            <person name="Ramirez L."/>
            <person name="Alfaro M."/>
            <person name="Sun H."/>
            <person name="Tritt A."/>
            <person name="Yoshinaga Y."/>
            <person name="Zwiers L.-H."/>
            <person name="Turgeon B."/>
            <person name="Goodwin S."/>
            <person name="Spatafora J."/>
            <person name="Crous P."/>
            <person name="Grigoriev I."/>
        </authorList>
    </citation>
    <scope>NUCLEOTIDE SEQUENCE</scope>
    <source>
        <strain evidence="2">CBS 115976</strain>
    </source>
</reference>
<dbReference type="PANTHER" id="PTHR38123:SF6">
    <property type="entry name" value="CELL WALL SERINE-THREONINE-RICH GALACTOMANNOPROTEIN MP1 (AFU_ORTHOLOGUE AFUA_4G03240)"/>
    <property type="match status" value="1"/>
</dbReference>